<dbReference type="InterPro" id="IPR036388">
    <property type="entry name" value="WH-like_DNA-bd_sf"/>
</dbReference>
<sequence length="166" mass="17108">MGLSTMSDPAVRVDTTSQVPPYEQIRAQLAALIRIGRLAEGERLPTVRQLAADLGLAPGTVARAYRELEAAELIRTRRGAGTRVAALPSEPHAHDADQLATLARDFTSAARSLGAGTEDILTAVRDALDPGAASSSAAADSGAGGPKTADVSTQATGVRNRLGRQA</sequence>
<evidence type="ECO:0000256" key="4">
    <source>
        <dbReference type="SAM" id="MobiDB-lite"/>
    </source>
</evidence>
<reference evidence="7" key="1">
    <citation type="submission" date="2016-10" db="EMBL/GenBank/DDBJ databases">
        <authorList>
            <person name="Varghese N."/>
            <person name="Submissions S."/>
        </authorList>
    </citation>
    <scope>NUCLEOTIDE SEQUENCE [LARGE SCALE GENOMIC DNA]</scope>
    <source>
        <strain evidence="7">CGMCC 4.7042</strain>
    </source>
</reference>
<dbReference type="GO" id="GO:0003677">
    <property type="term" value="F:DNA binding"/>
    <property type="evidence" value="ECO:0007669"/>
    <property type="project" value="UniProtKB-KW"/>
</dbReference>
<gene>
    <name evidence="6" type="ORF">SAMN05444921_13030</name>
</gene>
<dbReference type="EMBL" id="FNHI01000030">
    <property type="protein sequence ID" value="SDN57474.1"/>
    <property type="molecule type" value="Genomic_DNA"/>
</dbReference>
<name>A0A1H0CHU9_9ACTN</name>
<feature type="compositionally biased region" description="Low complexity" evidence="4">
    <location>
        <begin position="131"/>
        <end position="141"/>
    </location>
</feature>
<dbReference type="GO" id="GO:0003700">
    <property type="term" value="F:DNA-binding transcription factor activity"/>
    <property type="evidence" value="ECO:0007669"/>
    <property type="project" value="InterPro"/>
</dbReference>
<dbReference type="Proteomes" id="UP000199063">
    <property type="component" value="Unassembled WGS sequence"/>
</dbReference>
<dbReference type="PANTHER" id="PTHR38445:SF9">
    <property type="entry name" value="HTH-TYPE TRANSCRIPTIONAL REPRESSOR YTRA"/>
    <property type="match status" value="1"/>
</dbReference>
<dbReference type="Gene3D" id="1.10.10.10">
    <property type="entry name" value="Winged helix-like DNA-binding domain superfamily/Winged helix DNA-binding domain"/>
    <property type="match status" value="1"/>
</dbReference>
<keyword evidence="7" id="KW-1185">Reference proteome</keyword>
<keyword evidence="1" id="KW-0805">Transcription regulation</keyword>
<dbReference type="STRING" id="1196353.SAMN05444921_13030"/>
<evidence type="ECO:0000259" key="5">
    <source>
        <dbReference type="PROSITE" id="PS50949"/>
    </source>
</evidence>
<feature type="domain" description="HTH gntR-type" evidence="5">
    <location>
        <begin position="19"/>
        <end position="87"/>
    </location>
</feature>
<feature type="region of interest" description="Disordered" evidence="4">
    <location>
        <begin position="131"/>
        <end position="166"/>
    </location>
</feature>
<dbReference type="InterPro" id="IPR000524">
    <property type="entry name" value="Tscrpt_reg_HTH_GntR"/>
</dbReference>
<proteinExistence type="predicted"/>
<dbReference type="PANTHER" id="PTHR38445">
    <property type="entry name" value="HTH-TYPE TRANSCRIPTIONAL REPRESSOR YTRA"/>
    <property type="match status" value="1"/>
</dbReference>
<dbReference type="PROSITE" id="PS50949">
    <property type="entry name" value="HTH_GNTR"/>
    <property type="match status" value="1"/>
</dbReference>
<dbReference type="CDD" id="cd07377">
    <property type="entry name" value="WHTH_GntR"/>
    <property type="match status" value="1"/>
</dbReference>
<evidence type="ECO:0000256" key="2">
    <source>
        <dbReference type="ARBA" id="ARBA00023125"/>
    </source>
</evidence>
<dbReference type="SUPFAM" id="SSF46785">
    <property type="entry name" value="Winged helix' DNA-binding domain"/>
    <property type="match status" value="1"/>
</dbReference>
<organism evidence="6 7">
    <name type="scientific">Streptomyces wuyuanensis</name>
    <dbReference type="NCBI Taxonomy" id="1196353"/>
    <lineage>
        <taxon>Bacteria</taxon>
        <taxon>Bacillati</taxon>
        <taxon>Actinomycetota</taxon>
        <taxon>Actinomycetes</taxon>
        <taxon>Kitasatosporales</taxon>
        <taxon>Streptomycetaceae</taxon>
        <taxon>Streptomyces</taxon>
    </lineage>
</organism>
<dbReference type="AlphaFoldDB" id="A0A1H0CHU9"/>
<evidence type="ECO:0000313" key="7">
    <source>
        <dbReference type="Proteomes" id="UP000199063"/>
    </source>
</evidence>
<dbReference type="Pfam" id="PF00392">
    <property type="entry name" value="GntR"/>
    <property type="match status" value="1"/>
</dbReference>
<dbReference type="SMART" id="SM00345">
    <property type="entry name" value="HTH_GNTR"/>
    <property type="match status" value="1"/>
</dbReference>
<evidence type="ECO:0000313" key="6">
    <source>
        <dbReference type="EMBL" id="SDN57474.1"/>
    </source>
</evidence>
<evidence type="ECO:0000256" key="1">
    <source>
        <dbReference type="ARBA" id="ARBA00023015"/>
    </source>
</evidence>
<keyword evidence="3" id="KW-0804">Transcription</keyword>
<protein>
    <submittedName>
        <fullName evidence="6">DNA-binding transcriptional regulator YhcF, GntR family</fullName>
    </submittedName>
</protein>
<accession>A0A1H0CHU9</accession>
<dbReference type="InterPro" id="IPR036390">
    <property type="entry name" value="WH_DNA-bd_sf"/>
</dbReference>
<keyword evidence="2 6" id="KW-0238">DNA-binding</keyword>
<evidence type="ECO:0000256" key="3">
    <source>
        <dbReference type="ARBA" id="ARBA00023163"/>
    </source>
</evidence>